<dbReference type="SUPFAM" id="SSF48403">
    <property type="entry name" value="Ankyrin repeat"/>
    <property type="match status" value="1"/>
</dbReference>
<evidence type="ECO:0000313" key="7">
    <source>
        <dbReference type="Proteomes" id="UP000698800"/>
    </source>
</evidence>
<dbReference type="InterPro" id="IPR011009">
    <property type="entry name" value="Kinase-like_dom_sf"/>
</dbReference>
<dbReference type="GO" id="GO:0004672">
    <property type="term" value="F:protein kinase activity"/>
    <property type="evidence" value="ECO:0007669"/>
    <property type="project" value="InterPro"/>
</dbReference>
<feature type="repeat" description="ANK" evidence="3">
    <location>
        <begin position="394"/>
        <end position="426"/>
    </location>
</feature>
<evidence type="ECO:0000313" key="6">
    <source>
        <dbReference type="EMBL" id="KAH0543036.1"/>
    </source>
</evidence>
<accession>A0A9P8ICK0</accession>
<evidence type="ECO:0000259" key="5">
    <source>
        <dbReference type="PROSITE" id="PS50011"/>
    </source>
</evidence>
<feature type="compositionally biased region" description="Pro residues" evidence="4">
    <location>
        <begin position="637"/>
        <end position="679"/>
    </location>
</feature>
<evidence type="ECO:0000256" key="3">
    <source>
        <dbReference type="PROSITE-ProRule" id="PRU00023"/>
    </source>
</evidence>
<evidence type="ECO:0000256" key="2">
    <source>
        <dbReference type="ARBA" id="ARBA00023043"/>
    </source>
</evidence>
<dbReference type="Pfam" id="PF00069">
    <property type="entry name" value="Pkinase"/>
    <property type="match status" value="1"/>
</dbReference>
<dbReference type="CDD" id="cd00180">
    <property type="entry name" value="PKc"/>
    <property type="match status" value="1"/>
</dbReference>
<reference evidence="6" key="1">
    <citation type="submission" date="2021-03" db="EMBL/GenBank/DDBJ databases">
        <title>Comparative genomics and phylogenomic investigation of the class Geoglossomycetes provide insights into ecological specialization and systematics.</title>
        <authorList>
            <person name="Melie T."/>
            <person name="Pirro S."/>
            <person name="Miller A.N."/>
            <person name="Quandt A."/>
        </authorList>
    </citation>
    <scope>NUCLEOTIDE SEQUENCE</scope>
    <source>
        <strain evidence="6">GBOQ0MN5Z8</strain>
    </source>
</reference>
<dbReference type="PANTHER" id="PTHR24171:SF10">
    <property type="entry name" value="ANKYRIN REPEAT DOMAIN-CONTAINING PROTEIN 29-LIKE"/>
    <property type="match status" value="1"/>
</dbReference>
<feature type="compositionally biased region" description="Pro residues" evidence="4">
    <location>
        <begin position="573"/>
        <end position="615"/>
    </location>
</feature>
<keyword evidence="1" id="KW-0677">Repeat</keyword>
<dbReference type="AlphaFoldDB" id="A0A9P8ICK0"/>
<dbReference type="EMBL" id="JAGHQL010000041">
    <property type="protein sequence ID" value="KAH0543036.1"/>
    <property type="molecule type" value="Genomic_DNA"/>
</dbReference>
<dbReference type="InterPro" id="IPR000719">
    <property type="entry name" value="Prot_kinase_dom"/>
</dbReference>
<dbReference type="Pfam" id="PF12796">
    <property type="entry name" value="Ank_2"/>
    <property type="match status" value="1"/>
</dbReference>
<dbReference type="PROSITE" id="PS50297">
    <property type="entry name" value="ANK_REP_REGION"/>
    <property type="match status" value="3"/>
</dbReference>
<dbReference type="InterPro" id="IPR036770">
    <property type="entry name" value="Ankyrin_rpt-contain_sf"/>
</dbReference>
<name>A0A9P8ICK0_9PEZI</name>
<dbReference type="SMART" id="SM00220">
    <property type="entry name" value="S_TKc"/>
    <property type="match status" value="1"/>
</dbReference>
<dbReference type="PANTHER" id="PTHR24171">
    <property type="entry name" value="ANKYRIN REPEAT DOMAIN-CONTAINING PROTEIN 39-RELATED"/>
    <property type="match status" value="1"/>
</dbReference>
<dbReference type="Pfam" id="PF00023">
    <property type="entry name" value="Ank"/>
    <property type="match status" value="1"/>
</dbReference>
<keyword evidence="2 3" id="KW-0040">ANK repeat</keyword>
<organism evidence="6 7">
    <name type="scientific">Glutinoglossum americanum</name>
    <dbReference type="NCBI Taxonomy" id="1670608"/>
    <lineage>
        <taxon>Eukaryota</taxon>
        <taxon>Fungi</taxon>
        <taxon>Dikarya</taxon>
        <taxon>Ascomycota</taxon>
        <taxon>Pezizomycotina</taxon>
        <taxon>Geoglossomycetes</taxon>
        <taxon>Geoglossales</taxon>
        <taxon>Geoglossaceae</taxon>
        <taxon>Glutinoglossum</taxon>
    </lineage>
</organism>
<dbReference type="SMART" id="SM00248">
    <property type="entry name" value="ANK"/>
    <property type="match status" value="5"/>
</dbReference>
<gene>
    <name evidence="6" type="ORF">FGG08_002644</name>
</gene>
<dbReference type="PROSITE" id="PS00108">
    <property type="entry name" value="PROTEIN_KINASE_ST"/>
    <property type="match status" value="1"/>
</dbReference>
<dbReference type="PROSITE" id="PS50088">
    <property type="entry name" value="ANK_REPEAT"/>
    <property type="match status" value="3"/>
</dbReference>
<dbReference type="PROSITE" id="PS50011">
    <property type="entry name" value="PROTEIN_KINASE_DOM"/>
    <property type="match status" value="1"/>
</dbReference>
<dbReference type="Gene3D" id="3.30.200.20">
    <property type="entry name" value="Phosphorylase Kinase, domain 1"/>
    <property type="match status" value="1"/>
</dbReference>
<comment type="caution">
    <text evidence="6">The sequence shown here is derived from an EMBL/GenBank/DDBJ whole genome shotgun (WGS) entry which is preliminary data.</text>
</comment>
<keyword evidence="7" id="KW-1185">Reference proteome</keyword>
<dbReference type="Gene3D" id="1.25.40.20">
    <property type="entry name" value="Ankyrin repeat-containing domain"/>
    <property type="match status" value="3"/>
</dbReference>
<feature type="repeat" description="ANK" evidence="3">
    <location>
        <begin position="460"/>
        <end position="492"/>
    </location>
</feature>
<sequence length="783" mass="84662">MATDPSGEICGHRNYNDENQIPYKHIGFLGTGGYGAVDKVVRTSGPHQGQIYARKNILLSGNASKRERGQADIRNEVEIVKRVRHGHVVRLIGTYLCKKTYAIIMAPVAKENLCEYLARTDGTPLGAIGQELRERIPQWFGCLASVVAYLHAQDVRHRDIKPQNILVMDGNILLTDFGIAMDPPGETNPTETSTLGTSMYRAPEVAERRRSGRLADIFSLGAVFLEMLSVYSGPKQLERFISSRQSNDDKSYAGNADRVSQWIESLSNALGHVRWCSTLLSLCRSMLQTEKGQRPAVEDLRLCLSYQSSLAVPPTSCKFCKLFDNSDPCGNKGINEALRQASGNGYKLAVCLLIENGAVINDSGALDAASEGGQKGIVQTLLEKGAIVEMRGRRGRTALHVAVGQRHDEVVQLLLDSGADANAKDDDQKTALHWAASNGHKATVQLLLGNGADFAAVDISRRTALHVAAMNGHEVVVRLLVEGGADAEAEDNNRKTAKDLAELFGHRTVAQLLTQQLAVKEDNIGAKKGAKAWLRSVFKLEGGTGRVSPRAVSPSPQPRPRQGSDPLSAPLSLPSPPRPANPLPTPPSSVPDPLPTLPPQESPLSPSRPPDPLTPPSSVERVRDVTRQISPQMISFPPQPHPCQGLDPPPTPLPPQERPPSPPRPPDPLPSLPSPPSPAEEPSSQQVSLYQFLSQEELRRFYSIAIHRSETNPLGQNIPDSAACADELFLNGSQELPAGVLQTASKDRIDGEPLDDVADGRYQDSPQDITACSVLGFLPIGAE</sequence>
<dbReference type="OrthoDB" id="5422826at2759"/>
<dbReference type="PRINTS" id="PR01415">
    <property type="entry name" value="ANKYRIN"/>
</dbReference>
<dbReference type="Proteomes" id="UP000698800">
    <property type="component" value="Unassembled WGS sequence"/>
</dbReference>
<dbReference type="SUPFAM" id="SSF56112">
    <property type="entry name" value="Protein kinase-like (PK-like)"/>
    <property type="match status" value="1"/>
</dbReference>
<evidence type="ECO:0000256" key="4">
    <source>
        <dbReference type="SAM" id="MobiDB-lite"/>
    </source>
</evidence>
<feature type="region of interest" description="Disordered" evidence="4">
    <location>
        <begin position="544"/>
        <end position="688"/>
    </location>
</feature>
<protein>
    <recommendedName>
        <fullName evidence="5">Protein kinase domain-containing protein</fullName>
    </recommendedName>
</protein>
<feature type="repeat" description="ANK" evidence="3">
    <location>
        <begin position="427"/>
        <end position="459"/>
    </location>
</feature>
<proteinExistence type="predicted"/>
<evidence type="ECO:0000256" key="1">
    <source>
        <dbReference type="ARBA" id="ARBA00022737"/>
    </source>
</evidence>
<feature type="domain" description="Protein kinase" evidence="5">
    <location>
        <begin position="23"/>
        <end position="310"/>
    </location>
</feature>
<dbReference type="Gene3D" id="1.10.510.10">
    <property type="entry name" value="Transferase(Phosphotransferase) domain 1"/>
    <property type="match status" value="1"/>
</dbReference>
<dbReference type="PRINTS" id="PR01217">
    <property type="entry name" value="PRICHEXTENSN"/>
</dbReference>
<dbReference type="GO" id="GO:0005524">
    <property type="term" value="F:ATP binding"/>
    <property type="evidence" value="ECO:0007669"/>
    <property type="project" value="InterPro"/>
</dbReference>
<feature type="compositionally biased region" description="Low complexity" evidence="4">
    <location>
        <begin position="546"/>
        <end position="572"/>
    </location>
</feature>
<dbReference type="InterPro" id="IPR002110">
    <property type="entry name" value="Ankyrin_rpt"/>
</dbReference>
<dbReference type="InterPro" id="IPR008271">
    <property type="entry name" value="Ser/Thr_kinase_AS"/>
</dbReference>